<dbReference type="PANTHER" id="PTHR32303:SF4">
    <property type="entry name" value="QUINOPROTEIN GLUCOSE DEHYDROGENASE"/>
    <property type="match status" value="1"/>
</dbReference>
<dbReference type="InterPro" id="IPR011047">
    <property type="entry name" value="Quinoprotein_ADH-like_sf"/>
</dbReference>
<dbReference type="OrthoDB" id="9794322at2"/>
<dbReference type="NCBIfam" id="TIGR03074">
    <property type="entry name" value="PQQ_membr_DH"/>
    <property type="match status" value="1"/>
</dbReference>
<dbReference type="SMART" id="SM00564">
    <property type="entry name" value="PQQ"/>
    <property type="match status" value="5"/>
</dbReference>
<evidence type="ECO:0000256" key="2">
    <source>
        <dbReference type="ARBA" id="ARBA00008156"/>
    </source>
</evidence>
<dbReference type="GO" id="GO:0016020">
    <property type="term" value="C:membrane"/>
    <property type="evidence" value="ECO:0007669"/>
    <property type="project" value="InterPro"/>
</dbReference>
<dbReference type="Proteomes" id="UP000580517">
    <property type="component" value="Unassembled WGS sequence"/>
</dbReference>
<dbReference type="SUPFAM" id="SSF50998">
    <property type="entry name" value="Quinoprotein alcohol dehydrogenase-like"/>
    <property type="match status" value="1"/>
</dbReference>
<comment type="similarity">
    <text evidence="2">Belongs to the bacterial PQQ dehydrogenase family.</text>
</comment>
<accession>A0A853F8J9</accession>
<proteinExistence type="inferred from homology"/>
<dbReference type="EC" id="1.1.-.-" evidence="7"/>
<dbReference type="CDD" id="cd10280">
    <property type="entry name" value="PQQ_mGDH"/>
    <property type="match status" value="1"/>
</dbReference>
<comment type="caution">
    <text evidence="7">The sequence shown here is derived from an EMBL/GenBank/DDBJ whole genome shotgun (WGS) entry which is preliminary data.</text>
</comment>
<comment type="cofactor">
    <cofactor evidence="1">
        <name>pyrroloquinoline quinone</name>
        <dbReference type="ChEBI" id="CHEBI:58442"/>
    </cofactor>
</comment>
<dbReference type="Pfam" id="PF01011">
    <property type="entry name" value="PQQ"/>
    <property type="match status" value="1"/>
</dbReference>
<dbReference type="PANTHER" id="PTHR32303">
    <property type="entry name" value="QUINOPROTEIN ALCOHOL DEHYDROGENASE (CYTOCHROME C)"/>
    <property type="match status" value="1"/>
</dbReference>
<evidence type="ECO:0000259" key="6">
    <source>
        <dbReference type="Pfam" id="PF01011"/>
    </source>
</evidence>
<evidence type="ECO:0000256" key="4">
    <source>
        <dbReference type="SAM" id="MobiDB-lite"/>
    </source>
</evidence>
<keyword evidence="5" id="KW-1133">Transmembrane helix</keyword>
<feature type="transmembrane region" description="Helical" evidence="5">
    <location>
        <begin position="135"/>
        <end position="153"/>
    </location>
</feature>
<dbReference type="InterPro" id="IPR018391">
    <property type="entry name" value="PQQ_b-propeller_rpt"/>
</dbReference>
<keyword evidence="5" id="KW-0472">Membrane</keyword>
<feature type="transmembrane region" description="Helical" evidence="5">
    <location>
        <begin position="38"/>
        <end position="55"/>
    </location>
</feature>
<keyword evidence="3 7" id="KW-0560">Oxidoreductase</keyword>
<keyword evidence="5" id="KW-0812">Transmembrane</keyword>
<dbReference type="RefSeq" id="WP_129968882.1">
    <property type="nucleotide sequence ID" value="NZ_JACCEW010000002.1"/>
</dbReference>
<evidence type="ECO:0000256" key="5">
    <source>
        <dbReference type="SAM" id="Phobius"/>
    </source>
</evidence>
<feature type="region of interest" description="Disordered" evidence="4">
    <location>
        <begin position="548"/>
        <end position="569"/>
    </location>
</feature>
<dbReference type="EMBL" id="JACCEW010000002">
    <property type="protein sequence ID" value="NYT36965.1"/>
    <property type="molecule type" value="Genomic_DNA"/>
</dbReference>
<name>A0A853F8J9_9BURK</name>
<reference evidence="7 8" key="1">
    <citation type="submission" date="2020-07" db="EMBL/GenBank/DDBJ databases">
        <title>Taxonomic revisions and descriptions of new bacterial species based on genomic comparisons in the high-G+C-content subgroup of the family Alcaligenaceae.</title>
        <authorList>
            <person name="Szabo A."/>
            <person name="Felfoldi T."/>
        </authorList>
    </citation>
    <scope>NUCLEOTIDE SEQUENCE [LARGE SCALE GENOMIC DNA]</scope>
    <source>
        <strain evidence="7 8">DSM 25264</strain>
    </source>
</reference>
<feature type="transmembrane region" description="Helical" evidence="5">
    <location>
        <begin position="84"/>
        <end position="103"/>
    </location>
</feature>
<evidence type="ECO:0000256" key="1">
    <source>
        <dbReference type="ARBA" id="ARBA00001931"/>
    </source>
</evidence>
<feature type="domain" description="Pyrrolo-quinoline quinone repeat" evidence="6">
    <location>
        <begin position="182"/>
        <end position="806"/>
    </location>
</feature>
<evidence type="ECO:0000313" key="7">
    <source>
        <dbReference type="EMBL" id="NYT36965.1"/>
    </source>
</evidence>
<protein>
    <submittedName>
        <fullName evidence="7">Membrane-bound PQQ-dependent dehydrogenase, glucose/quinate/shikimate family</fullName>
        <ecNumber evidence="7">1.1.-.-</ecNumber>
    </submittedName>
</protein>
<dbReference type="AlphaFoldDB" id="A0A853F8J9"/>
<feature type="transmembrane region" description="Helical" evidence="5">
    <location>
        <begin position="9"/>
        <end position="32"/>
    </location>
</feature>
<sequence>MQHTRPGPWLIAMAVLCFGLGLALLIGGVWLAALGGSWFYLCTGMVLVAISVLLYRRKASALWLYAALALATLAWSVWEVGLDWWPLAARLDLVFVLGLLLLAPWTVRSLTREHGGGSDETTQQRNQAAYRRVRIPLASVLVVTIGVCIASWLTQPHTIEGRLPDRHAVLDAPGGSMTAGEWPAYGRTGKGQRFSPLAQITPDNVRGLDIAWHYHTGDVKRGKSDPEETTFEATPLKIGERLFLCTPHQSVIALDASSGDEIWRYDTQVAKDLTLQHLTCRGLSYFGGGPAAPSGGAETMSSGTDVPTASAARHATAARIGPVSDRCDAMLFMPTADGRIIALNPDDGKVCKDFGGGTGQINLWEHMPNVKPGSYYSTSPVVVTRSLIIVGGTVLDNVSTHETSGVIRAFDVRTGELVWNWDSGNPDSTRPLGEGATYTANSPNSWSISSVDESLGMVYVPMGNAPPDQWGADRSESEEKYSSSVVALDLETGRVRWVFQTVHHDLWDYDVPSQPSLVDLKIGGKTVPALVQATKQGELYVLDRRTGKPALPVTEQPAPSRSQQGDHVSLTQPVSKLSFNPPKLTEASMWGATLLDQLACRIEFKRLRYEGRYTPPSTRGSLIYPGNFGVFNWGGIAVDPQRQAAFTTPAYLAFVSRLVPRKDDKTFYVQGNKRPFGSLPALNENFGAPYAVQLYPFLSPLGIPCQAPPWGYVAGVDLNEGRIVWMHKNGTVRDSSMLPLPFRMGVPSLGGPLVTGGGVAFLSGTIDNYVRAYDMATGEQLWESRLPAGGQATPMTYMGSDGRQYIVVVAGGHGSLGTKVGDDVIAYALPPD</sequence>
<evidence type="ECO:0000256" key="3">
    <source>
        <dbReference type="ARBA" id="ARBA00023002"/>
    </source>
</evidence>
<feature type="transmembrane region" description="Helical" evidence="5">
    <location>
        <begin position="62"/>
        <end position="78"/>
    </location>
</feature>
<organism evidence="7 8">
    <name type="scientific">Allopusillimonas soli</name>
    <dbReference type="NCBI Taxonomy" id="659016"/>
    <lineage>
        <taxon>Bacteria</taxon>
        <taxon>Pseudomonadati</taxon>
        <taxon>Pseudomonadota</taxon>
        <taxon>Betaproteobacteria</taxon>
        <taxon>Burkholderiales</taxon>
        <taxon>Alcaligenaceae</taxon>
        <taxon>Allopusillimonas</taxon>
    </lineage>
</organism>
<feature type="compositionally biased region" description="Polar residues" evidence="4">
    <location>
        <begin position="557"/>
        <end position="569"/>
    </location>
</feature>
<gene>
    <name evidence="7" type="ORF">H0A68_08780</name>
</gene>
<dbReference type="InterPro" id="IPR002372">
    <property type="entry name" value="PQQ_rpt_dom"/>
</dbReference>
<dbReference type="Gene3D" id="2.140.10.10">
    <property type="entry name" value="Quinoprotein alcohol dehydrogenase-like superfamily"/>
    <property type="match status" value="2"/>
</dbReference>
<evidence type="ECO:0000313" key="8">
    <source>
        <dbReference type="Proteomes" id="UP000580517"/>
    </source>
</evidence>
<keyword evidence="8" id="KW-1185">Reference proteome</keyword>
<dbReference type="GO" id="GO:0048038">
    <property type="term" value="F:quinone binding"/>
    <property type="evidence" value="ECO:0007669"/>
    <property type="project" value="InterPro"/>
</dbReference>
<dbReference type="GO" id="GO:0008876">
    <property type="term" value="F:quinoprotein glucose dehydrogenase activity"/>
    <property type="evidence" value="ECO:0007669"/>
    <property type="project" value="TreeGrafter"/>
</dbReference>
<dbReference type="InterPro" id="IPR017511">
    <property type="entry name" value="PQQ_mDH"/>
</dbReference>